<keyword evidence="1 2" id="KW-0238">DNA-binding</keyword>
<organism evidence="4 5">
    <name type="scientific">Lampropedia aestuarii</name>
    <dbReference type="NCBI Taxonomy" id="2562762"/>
    <lineage>
        <taxon>Bacteria</taxon>
        <taxon>Pseudomonadati</taxon>
        <taxon>Pseudomonadota</taxon>
        <taxon>Betaproteobacteria</taxon>
        <taxon>Burkholderiales</taxon>
        <taxon>Comamonadaceae</taxon>
        <taxon>Lampropedia</taxon>
    </lineage>
</organism>
<dbReference type="SUPFAM" id="SSF48498">
    <property type="entry name" value="Tetracyclin repressor-like, C-terminal domain"/>
    <property type="match status" value="1"/>
</dbReference>
<reference evidence="4 5" key="1">
    <citation type="submission" date="2019-04" db="EMBL/GenBank/DDBJ databases">
        <title>Lampropedia sp YIM MLB12 draf genome.</title>
        <authorList>
            <person name="Wang Y.-X."/>
        </authorList>
    </citation>
    <scope>NUCLEOTIDE SEQUENCE [LARGE SCALE GENOMIC DNA]</scope>
    <source>
        <strain evidence="4 5">YIM MLB12</strain>
    </source>
</reference>
<dbReference type="Pfam" id="PF17938">
    <property type="entry name" value="TetR_C_29"/>
    <property type="match status" value="1"/>
</dbReference>
<name>A0A4S5BPD6_9BURK</name>
<proteinExistence type="predicted"/>
<evidence type="ECO:0000256" key="1">
    <source>
        <dbReference type="ARBA" id="ARBA00023125"/>
    </source>
</evidence>
<feature type="DNA-binding region" description="H-T-H motif" evidence="2">
    <location>
        <begin position="28"/>
        <end position="47"/>
    </location>
</feature>
<dbReference type="Pfam" id="PF00440">
    <property type="entry name" value="TetR_N"/>
    <property type="match status" value="1"/>
</dbReference>
<dbReference type="EMBL" id="SSWX01000006">
    <property type="protein sequence ID" value="THJ34554.1"/>
    <property type="molecule type" value="Genomic_DNA"/>
</dbReference>
<dbReference type="InterPro" id="IPR036271">
    <property type="entry name" value="Tet_transcr_reg_TetR-rel_C_sf"/>
</dbReference>
<accession>A0A4S5BPD6</accession>
<dbReference type="Gene3D" id="1.10.357.10">
    <property type="entry name" value="Tetracycline Repressor, domain 2"/>
    <property type="match status" value="1"/>
</dbReference>
<dbReference type="OrthoDB" id="2356263at2"/>
<dbReference type="InterPro" id="IPR050109">
    <property type="entry name" value="HTH-type_TetR-like_transc_reg"/>
</dbReference>
<dbReference type="InterPro" id="IPR041474">
    <property type="entry name" value="NicS_C"/>
</dbReference>
<dbReference type="GO" id="GO:0003677">
    <property type="term" value="F:DNA binding"/>
    <property type="evidence" value="ECO:0007669"/>
    <property type="project" value="UniProtKB-UniRule"/>
</dbReference>
<dbReference type="AlphaFoldDB" id="A0A4S5BPD6"/>
<dbReference type="InterPro" id="IPR001647">
    <property type="entry name" value="HTH_TetR"/>
</dbReference>
<dbReference type="Proteomes" id="UP000306236">
    <property type="component" value="Unassembled WGS sequence"/>
</dbReference>
<dbReference type="PANTHER" id="PTHR30328:SF54">
    <property type="entry name" value="HTH-TYPE TRANSCRIPTIONAL REPRESSOR SCO4008"/>
    <property type="match status" value="1"/>
</dbReference>
<protein>
    <submittedName>
        <fullName evidence="4">TetR/AcrR family transcriptional regulator</fullName>
    </submittedName>
</protein>
<dbReference type="InterPro" id="IPR009057">
    <property type="entry name" value="Homeodomain-like_sf"/>
</dbReference>
<keyword evidence="5" id="KW-1185">Reference proteome</keyword>
<comment type="caution">
    <text evidence="4">The sequence shown here is derived from an EMBL/GenBank/DDBJ whole genome shotgun (WGS) entry which is preliminary data.</text>
</comment>
<gene>
    <name evidence="4" type="ORF">E8K88_06060</name>
</gene>
<dbReference type="PRINTS" id="PR00455">
    <property type="entry name" value="HTHTETR"/>
</dbReference>
<dbReference type="PROSITE" id="PS50977">
    <property type="entry name" value="HTH_TETR_2"/>
    <property type="match status" value="1"/>
</dbReference>
<evidence type="ECO:0000256" key="2">
    <source>
        <dbReference type="PROSITE-ProRule" id="PRU00335"/>
    </source>
</evidence>
<evidence type="ECO:0000313" key="5">
    <source>
        <dbReference type="Proteomes" id="UP000306236"/>
    </source>
</evidence>
<dbReference type="PANTHER" id="PTHR30328">
    <property type="entry name" value="TRANSCRIPTIONAL REPRESSOR"/>
    <property type="match status" value="1"/>
</dbReference>
<sequence>MRDAERSRKTILVAAKQEFSEAGFDGARIDRIAERAELNKRLIYYYFTDKEALFQAVLEEAYADIRQAEQSLALASMQPAQAIAKLVEFTWNYYLQNPEFLSILNSANLHKGRHLEEEGRVQRLNSPLMQLLREVLHKGQQQGDFRADADPVQLYITIAGMSYFYLSNNYTLSAVFGTDLATQTAYAERLAHMCDVVLGYLKA</sequence>
<evidence type="ECO:0000259" key="3">
    <source>
        <dbReference type="PROSITE" id="PS50977"/>
    </source>
</evidence>
<evidence type="ECO:0000313" key="4">
    <source>
        <dbReference type="EMBL" id="THJ34554.1"/>
    </source>
</evidence>
<dbReference type="SUPFAM" id="SSF46689">
    <property type="entry name" value="Homeodomain-like"/>
    <property type="match status" value="1"/>
</dbReference>
<feature type="domain" description="HTH tetR-type" evidence="3">
    <location>
        <begin position="5"/>
        <end position="65"/>
    </location>
</feature>